<protein>
    <submittedName>
        <fullName evidence="3">1-aminocyclopropane-1-carboxylate synthase 7</fullName>
    </submittedName>
</protein>
<comment type="caution">
    <text evidence="3">The sequence shown here is derived from an EMBL/GenBank/DDBJ whole genome shotgun (WGS) entry which is preliminary data.</text>
</comment>
<dbReference type="InterPro" id="IPR015422">
    <property type="entry name" value="PyrdxlP-dep_Trfase_small"/>
</dbReference>
<gene>
    <name evidence="3" type="ORF">PG991_009012</name>
</gene>
<keyword evidence="1" id="KW-0663">Pyridoxal phosphate</keyword>
<evidence type="ECO:0000313" key="4">
    <source>
        <dbReference type="Proteomes" id="UP001396898"/>
    </source>
</evidence>
<feature type="domain" description="Aminotransferase class I/classII large" evidence="2">
    <location>
        <begin position="47"/>
        <end position="404"/>
    </location>
</feature>
<dbReference type="PANTHER" id="PTHR43795:SF39">
    <property type="entry name" value="AMINOTRANSFERASE CLASS I_CLASSII DOMAIN-CONTAINING PROTEIN"/>
    <property type="match status" value="1"/>
</dbReference>
<dbReference type="PANTHER" id="PTHR43795">
    <property type="entry name" value="BIFUNCTIONAL ASPARTATE AMINOTRANSFERASE AND GLUTAMATE/ASPARTATE-PREPHENATE AMINOTRANSFERASE-RELATED"/>
    <property type="match status" value="1"/>
</dbReference>
<dbReference type="Proteomes" id="UP001396898">
    <property type="component" value="Unassembled WGS sequence"/>
</dbReference>
<keyword evidence="4" id="KW-1185">Reference proteome</keyword>
<dbReference type="Gene3D" id="3.90.1150.10">
    <property type="entry name" value="Aspartate Aminotransferase, domain 1"/>
    <property type="match status" value="1"/>
</dbReference>
<name>A0ABR1RJG7_9PEZI</name>
<reference evidence="3 4" key="1">
    <citation type="submission" date="2023-01" db="EMBL/GenBank/DDBJ databases">
        <title>Analysis of 21 Apiospora genomes using comparative genomics revels a genus with tremendous synthesis potential of carbohydrate active enzymes and secondary metabolites.</title>
        <authorList>
            <person name="Sorensen T."/>
        </authorList>
    </citation>
    <scope>NUCLEOTIDE SEQUENCE [LARGE SCALE GENOMIC DNA]</scope>
    <source>
        <strain evidence="3 4">CBS 20057</strain>
    </source>
</reference>
<dbReference type="EMBL" id="JAQQWI010000013">
    <property type="protein sequence ID" value="KAK8013419.1"/>
    <property type="molecule type" value="Genomic_DNA"/>
</dbReference>
<dbReference type="CDD" id="cd00609">
    <property type="entry name" value="AAT_like"/>
    <property type="match status" value="1"/>
</dbReference>
<dbReference type="Gene3D" id="3.40.640.10">
    <property type="entry name" value="Type I PLP-dependent aspartate aminotransferase-like (Major domain)"/>
    <property type="match status" value="1"/>
</dbReference>
<dbReference type="PRINTS" id="PR00753">
    <property type="entry name" value="ACCSYNTHASE"/>
</dbReference>
<dbReference type="InterPro" id="IPR050478">
    <property type="entry name" value="Ethylene_sulfur-biosynth"/>
</dbReference>
<organism evidence="3 4">
    <name type="scientific">Apiospora marii</name>
    <dbReference type="NCBI Taxonomy" id="335849"/>
    <lineage>
        <taxon>Eukaryota</taxon>
        <taxon>Fungi</taxon>
        <taxon>Dikarya</taxon>
        <taxon>Ascomycota</taxon>
        <taxon>Pezizomycotina</taxon>
        <taxon>Sordariomycetes</taxon>
        <taxon>Xylariomycetidae</taxon>
        <taxon>Amphisphaeriales</taxon>
        <taxon>Apiosporaceae</taxon>
        <taxon>Apiospora</taxon>
    </lineage>
</organism>
<dbReference type="Pfam" id="PF00155">
    <property type="entry name" value="Aminotran_1_2"/>
    <property type="match status" value="1"/>
</dbReference>
<proteinExistence type="predicted"/>
<evidence type="ECO:0000313" key="3">
    <source>
        <dbReference type="EMBL" id="KAK8013419.1"/>
    </source>
</evidence>
<dbReference type="InterPro" id="IPR004839">
    <property type="entry name" value="Aminotransferase_I/II_large"/>
</dbReference>
<accession>A0ABR1RJG7</accession>
<sequence length="419" mass="45809">MATAMGLSVRGAANVDAILPRISEAVEERAKKENTNIDLGTSENWLIREELIALSKDAHLSYPDGFGGDSSLMEALADFFNRYFKPVLPVVPTHLATAPGAAASLDALLYNICQPMDGVLVPGPFWNGFDWLFTVRSGVQPVTVNVDNLEETFTAGLIPKLEAAYKHSENPIKALVFTNPHNPFGQCYPRSVIEECIKFCDKHKIHFVSDEVYAVSELDNPSSTSPVPFISALAIDAASLGCDPSRVHVIWSISKDFGSSGFRMGCCVTQHNRAMQVGVALAANTQVSSLTAIFTTALLNSPKLPSLLEINASRLGDAYNTAKSVFDRLGLRYIPVSHGPFIFVRIAPDATSWEEESLAISSCKEMGVVLSPGKAYHIVEKEKGWARLTFAIKNDQLEEALRRLEAGLALFHKRRDLKN</sequence>
<evidence type="ECO:0000256" key="1">
    <source>
        <dbReference type="ARBA" id="ARBA00022898"/>
    </source>
</evidence>
<dbReference type="InterPro" id="IPR015421">
    <property type="entry name" value="PyrdxlP-dep_Trfase_major"/>
</dbReference>
<evidence type="ECO:0000259" key="2">
    <source>
        <dbReference type="Pfam" id="PF00155"/>
    </source>
</evidence>
<dbReference type="InterPro" id="IPR015424">
    <property type="entry name" value="PyrdxlP-dep_Trfase"/>
</dbReference>
<dbReference type="SUPFAM" id="SSF53383">
    <property type="entry name" value="PLP-dependent transferases"/>
    <property type="match status" value="1"/>
</dbReference>